<gene>
    <name evidence="2" type="ORF">dnm_071400</name>
</gene>
<feature type="transmembrane region" description="Helical" evidence="1">
    <location>
        <begin position="467"/>
        <end position="488"/>
    </location>
</feature>
<dbReference type="SUPFAM" id="SSF82866">
    <property type="entry name" value="Multidrug efflux transporter AcrB transmembrane domain"/>
    <property type="match status" value="2"/>
</dbReference>
<feature type="transmembrane region" description="Helical" evidence="1">
    <location>
        <begin position="362"/>
        <end position="382"/>
    </location>
</feature>
<dbReference type="Gene3D" id="3.30.70.1320">
    <property type="entry name" value="Multidrug efflux transporter AcrB pore domain like"/>
    <property type="match status" value="1"/>
</dbReference>
<dbReference type="Proteomes" id="UP000663722">
    <property type="component" value="Chromosome"/>
</dbReference>
<dbReference type="AlphaFoldDB" id="A0A975BTX9"/>
<feature type="transmembrane region" description="Helical" evidence="1">
    <location>
        <begin position="955"/>
        <end position="976"/>
    </location>
</feature>
<sequence length="1078" mass="120031">MKAVVKFSIRQIVFINVIFVILVIAGIFSILTIPVENMPTVDIGKVFISTTYFGASAEDVEQLVTAKIEDALDGLESVEFIQSHSYRNVSSVLVKFIDDSDYKDLYDELRFRALNIKDELPAGADEPVFFYLDTHAWIPVVVVNITGNIPPTSLKLFADELKARLINLPDVQNVEISEAYDKEFHVSVDPAKLRKFGITFNQVANAVRSANTKIPTGRFRTKSAEYMLDAGKKLRSQEEVLNIVVRRDGDGNFIRVRDLVTNARISYRDPSRIPSVNGENTLSLRVIKEEQGNAVTLSEQIKTISRNFEMVHKKDGIKIVFTNDSTIEINDSVNTLGGNLILGMFLVTLLLWLTLGFRNAMLTAIGIPFAFLCTIIIMHLSQVSLNTISLFSFVLVTGIMVDDAVIIMENIFRHLQMGKTKKDAVTDGTAEVMLPVITSALTTVLAFLPMLIMSGSTGEFFAQIPKTVAFALVASLFEALFILPIHVLDWGPKRIKGHAATEDEDPYHHLKSGLFSPLWKLYRWTVTTLLNHKIFAFSFIIGLFLVAMTILVLSVSGIMPLIKVEFFPGNYFRYHVTIALPVGTAIEKTDIVVRDISDYIMSLGEDQAQSALGSAGHYEDEDYQNHTAHYYGQIIVTLPEEKERNFPENPEDDPMIHLDYIRDKLKAYIAQKYSDSALGPVVRVFPESDGPPTGKPVNIRVTGFTIEDALKATDTIMAYMRTEPELADLTDLDDDRPDFHKTVKYQPRQETVFEYGLLPGNVTALVAGALNGHHVGEFRTIDEEVDLMVRLARKDDKGNVRGAGLSDPTDILDVPVVEHSASPVLLRDLVDISYEQEATVRSRYKGKPTVTITSDIKAGAQLSPARAQVLVNRFFKEKADQFAGVSISFGGEFESTSRSYTSLTFAFFIALMGIYMVLASQFNDYFQPMIIISAVPFALIGVVMGLFFTRTTFTIGSFMAVVGLAGVAVNDSLLMLDFMNTRLRRGRPLRDAVIEGCAARMRPVLITTVTTMLGLLPMAIGIPRKSISWAPMATAFVAGLSSATILALLFIPLEYEFFENLKMSFRRRLKARKSKIEI</sequence>
<feature type="transmembrane region" description="Helical" evidence="1">
    <location>
        <begin position="534"/>
        <end position="562"/>
    </location>
</feature>
<dbReference type="InterPro" id="IPR001036">
    <property type="entry name" value="Acrflvin-R"/>
</dbReference>
<keyword evidence="3" id="KW-1185">Reference proteome</keyword>
<dbReference type="RefSeq" id="WP_207679007.1">
    <property type="nucleotide sequence ID" value="NZ_CP061800.1"/>
</dbReference>
<dbReference type="Gene3D" id="3.30.70.1430">
    <property type="entry name" value="Multidrug efflux transporter AcrB pore domain"/>
    <property type="match status" value="2"/>
</dbReference>
<dbReference type="Pfam" id="PF00873">
    <property type="entry name" value="ACR_tran"/>
    <property type="match status" value="1"/>
</dbReference>
<dbReference type="GO" id="GO:0042910">
    <property type="term" value="F:xenobiotic transmembrane transporter activity"/>
    <property type="evidence" value="ECO:0007669"/>
    <property type="project" value="TreeGrafter"/>
</dbReference>
<feature type="transmembrane region" description="Helical" evidence="1">
    <location>
        <begin position="12"/>
        <end position="33"/>
    </location>
</feature>
<dbReference type="Gene3D" id="3.30.70.1440">
    <property type="entry name" value="Multidrug efflux transporter AcrB pore domain"/>
    <property type="match status" value="1"/>
</dbReference>
<dbReference type="KEGG" id="dmm:dnm_071400"/>
<dbReference type="PANTHER" id="PTHR32063:SF24">
    <property type="entry name" value="CATION EFFLUX SYSTEM (ACRB_ACRD_ACRF FAMILY)"/>
    <property type="match status" value="1"/>
</dbReference>
<dbReference type="SUPFAM" id="SSF82693">
    <property type="entry name" value="Multidrug efflux transporter AcrB pore domain, PN1, PN2, PC1 and PC2 subdomains"/>
    <property type="match status" value="1"/>
</dbReference>
<dbReference type="EMBL" id="CP061800">
    <property type="protein sequence ID" value="QTA91075.1"/>
    <property type="molecule type" value="Genomic_DNA"/>
</dbReference>
<reference evidence="2" key="1">
    <citation type="journal article" date="2021" name="Microb. Physiol.">
        <title>Proteogenomic Insights into the Physiology of Marine, Sulfate-Reducing, Filamentous Desulfonema limicola and Desulfonema magnum.</title>
        <authorList>
            <person name="Schnaars V."/>
            <person name="Wohlbrand L."/>
            <person name="Scheve S."/>
            <person name="Hinrichs C."/>
            <person name="Reinhardt R."/>
            <person name="Rabus R."/>
        </authorList>
    </citation>
    <scope>NUCLEOTIDE SEQUENCE</scope>
    <source>
        <strain evidence="2">4be13</strain>
    </source>
</reference>
<feature type="transmembrane region" description="Helical" evidence="1">
    <location>
        <begin position="900"/>
        <end position="918"/>
    </location>
</feature>
<feature type="transmembrane region" description="Helical" evidence="1">
    <location>
        <begin position="432"/>
        <end position="455"/>
    </location>
</feature>
<feature type="transmembrane region" description="Helical" evidence="1">
    <location>
        <begin position="1004"/>
        <end position="1023"/>
    </location>
</feature>
<dbReference type="Gene3D" id="3.30.2090.10">
    <property type="entry name" value="Multidrug efflux transporter AcrB TolC docking domain, DN and DC subdomains"/>
    <property type="match status" value="2"/>
</dbReference>
<dbReference type="Gene3D" id="1.20.1640.10">
    <property type="entry name" value="Multidrug efflux transporter AcrB transmembrane domain"/>
    <property type="match status" value="2"/>
</dbReference>
<dbReference type="PRINTS" id="PR00702">
    <property type="entry name" value="ACRIFLAVINRP"/>
</dbReference>
<organism evidence="2 3">
    <name type="scientific">Desulfonema magnum</name>
    <dbReference type="NCBI Taxonomy" id="45655"/>
    <lineage>
        <taxon>Bacteria</taxon>
        <taxon>Pseudomonadati</taxon>
        <taxon>Thermodesulfobacteriota</taxon>
        <taxon>Desulfobacteria</taxon>
        <taxon>Desulfobacterales</taxon>
        <taxon>Desulfococcaceae</taxon>
        <taxon>Desulfonema</taxon>
    </lineage>
</organism>
<dbReference type="SUPFAM" id="SSF82714">
    <property type="entry name" value="Multidrug efflux transporter AcrB TolC docking domain, DN and DC subdomains"/>
    <property type="match status" value="1"/>
</dbReference>
<evidence type="ECO:0000313" key="3">
    <source>
        <dbReference type="Proteomes" id="UP000663722"/>
    </source>
</evidence>
<accession>A0A975BTX9</accession>
<keyword evidence="1" id="KW-0812">Transmembrane</keyword>
<feature type="transmembrane region" description="Helical" evidence="1">
    <location>
        <begin position="388"/>
        <end position="412"/>
    </location>
</feature>
<feature type="transmembrane region" description="Helical" evidence="1">
    <location>
        <begin position="1035"/>
        <end position="1058"/>
    </location>
</feature>
<feature type="transmembrane region" description="Helical" evidence="1">
    <location>
        <begin position="930"/>
        <end position="949"/>
    </location>
</feature>
<keyword evidence="1" id="KW-1133">Transmembrane helix</keyword>
<name>A0A975BTX9_9BACT</name>
<dbReference type="GO" id="GO:0005886">
    <property type="term" value="C:plasma membrane"/>
    <property type="evidence" value="ECO:0007669"/>
    <property type="project" value="TreeGrafter"/>
</dbReference>
<feature type="transmembrane region" description="Helical" evidence="1">
    <location>
        <begin position="336"/>
        <end position="355"/>
    </location>
</feature>
<proteinExistence type="predicted"/>
<protein>
    <submittedName>
        <fullName evidence="2">Acriflavin resistance protein</fullName>
    </submittedName>
</protein>
<dbReference type="PANTHER" id="PTHR32063">
    <property type="match status" value="1"/>
</dbReference>
<evidence type="ECO:0000256" key="1">
    <source>
        <dbReference type="SAM" id="Phobius"/>
    </source>
</evidence>
<keyword evidence="1" id="KW-0472">Membrane</keyword>
<dbReference type="InterPro" id="IPR027463">
    <property type="entry name" value="AcrB_DN_DC_subdom"/>
</dbReference>
<evidence type="ECO:0000313" key="2">
    <source>
        <dbReference type="EMBL" id="QTA91075.1"/>
    </source>
</evidence>